<keyword evidence="2" id="KW-1185">Reference proteome</keyword>
<comment type="caution">
    <text evidence="1">The sequence shown here is derived from an EMBL/GenBank/DDBJ whole genome shotgun (WGS) entry which is preliminary data.</text>
</comment>
<accession>A0AAW5A141</accession>
<name>A0AAW5A141_9PSED</name>
<gene>
    <name evidence="1" type="ORF">GIW75_02155</name>
</gene>
<protein>
    <submittedName>
        <fullName evidence="1">Uncharacterized protein</fullName>
    </submittedName>
</protein>
<dbReference type="AlphaFoldDB" id="A0AAW5A141"/>
<reference evidence="1 2" key="1">
    <citation type="submission" date="2019-11" db="EMBL/GenBank/DDBJ databases">
        <title>Epiphytic Pseudomonas syringae from cherry orchards.</title>
        <authorList>
            <person name="Hulin M.T."/>
        </authorList>
    </citation>
    <scope>NUCLEOTIDE SEQUENCE [LARGE SCALE GENOMIC DNA]</scope>
    <source>
        <strain evidence="1 2">PA-6-9F</strain>
    </source>
</reference>
<organism evidence="1 2">
    <name type="scientific">Pseudomonas proteolytica</name>
    <dbReference type="NCBI Taxonomy" id="219574"/>
    <lineage>
        <taxon>Bacteria</taxon>
        <taxon>Pseudomonadati</taxon>
        <taxon>Pseudomonadota</taxon>
        <taxon>Gammaproteobacteria</taxon>
        <taxon>Pseudomonadales</taxon>
        <taxon>Pseudomonadaceae</taxon>
        <taxon>Pseudomonas</taxon>
    </lineage>
</organism>
<evidence type="ECO:0000313" key="1">
    <source>
        <dbReference type="EMBL" id="MCF5055785.1"/>
    </source>
</evidence>
<sequence length="661" mass="73146">MSRLKTPGLAPTATARTVKKITMLDDFDEIVGVDPSDPQGLIPLAVSLQPLECRIPQWVPGPSPTRTHILKLWWRIQGIDVEASSQSFTGPLNPADFPYSLYIPVDFMREIDAVVEVYYEVLAEDGTRIFSAPRTLTVDNNPPRFQHPDDKAQFVDPSIELTGITEAVLATHPFIEVLLTNYIGRAEGDLAGWYLDDDTPPFPSIQKGTQEFPTISEPLILRIPADDFRTLPNGTAYLQYRLYDRAGNFTVLSAPMNFQVNLMPSPVNLLPPEIRPPAYNDFLIKRDDARASVAAVIQNQYTGFAPGDSVVMIWDGRRVLPPQPITHFPFAVEIPWDVLRGTAPLALMEVPVQYEIHRPGRPPFPSPLRFIWVNLTIAGQDHVNAPALRNDTLPLVDVFGKGSGLHNELDFRDRELGAEVWVRLYQDPQPGERLELYWNGVGPVAHYVVQAGDVTDQPVQFTDVSGSVIVGGGNDPGIPVYYTTSNGVNEQHSPETLVNVHVAPLVKFDAPLIEHTLHGPARYLTCESKPSICHGVYWFILADSRYLPGDEIEFFWQGFLSNAWENPIDGTDFSSTVLLSADDIASGLSIRVWPWETKIEPMRNFASATAEFFVRRGGALIGDSVVGRVRIDRVSPGSGKICQPGDAGFCDGSLEGCNDNS</sequence>
<dbReference type="EMBL" id="WKEW01000004">
    <property type="protein sequence ID" value="MCF5055785.1"/>
    <property type="molecule type" value="Genomic_DNA"/>
</dbReference>
<proteinExistence type="predicted"/>
<dbReference type="GeneID" id="55541447"/>
<evidence type="ECO:0000313" key="2">
    <source>
        <dbReference type="Proteomes" id="UP000814172"/>
    </source>
</evidence>
<dbReference type="Proteomes" id="UP000814172">
    <property type="component" value="Unassembled WGS sequence"/>
</dbReference>
<dbReference type="RefSeq" id="WP_092236861.1">
    <property type="nucleotide sequence ID" value="NZ_FNTR01000004.1"/>
</dbReference>